<dbReference type="InterPro" id="IPR037175">
    <property type="entry name" value="KFase_sf"/>
</dbReference>
<evidence type="ECO:0000313" key="2">
    <source>
        <dbReference type="EMBL" id="OJJ45224.1"/>
    </source>
</evidence>
<dbReference type="Proteomes" id="UP000184188">
    <property type="component" value="Unassembled WGS sequence"/>
</dbReference>
<dbReference type="AlphaFoldDB" id="A0A1L9SDQ8"/>
<dbReference type="GeneID" id="34612371"/>
<sequence length="323" mass="36218">MAYVFDSFDTTKAIPGTPQGCLWGFYDRDGKDEVGSINLLTPEVVLAAKEEIKTGRHVQLDWPLNALSHPGFGRKPFAQRVLNLLEKSETCAFDDEIHLNTQSGSQWDSLKHYAGQKDKVFYNGLTYQEALHSTTNGIHNWCERGGIVGRGVLVDMVRFYEERDGAMPSPTSRFEIPVRDIEAAMAAQKTETRQGDILFVRSGFVRWHNGATDAERHQGTKTQNTFIGVQASEESVRWLYERHFAALVGDTVAFEVWPPAEGSSWHLHEWALVWWGTPLGEMWDLEALSVECARQDRYSFFLTSAPLHVKGGVGSPPGAIAIF</sequence>
<dbReference type="GO" id="GO:0019441">
    <property type="term" value="P:L-tryptophan catabolic process to kynurenine"/>
    <property type="evidence" value="ECO:0007669"/>
    <property type="project" value="InterPro"/>
</dbReference>
<dbReference type="Gene3D" id="3.50.30.50">
    <property type="entry name" value="Putative cyclase"/>
    <property type="match status" value="1"/>
</dbReference>
<dbReference type="SUPFAM" id="SSF102198">
    <property type="entry name" value="Putative cyclase"/>
    <property type="match status" value="1"/>
</dbReference>
<keyword evidence="3" id="KW-1185">Reference proteome</keyword>
<dbReference type="Pfam" id="PF04199">
    <property type="entry name" value="Cyclase"/>
    <property type="match status" value="1"/>
</dbReference>
<reference evidence="3" key="1">
    <citation type="journal article" date="2017" name="Genome Biol.">
        <title>Comparative genomics reveals high biological diversity and specific adaptations in the industrially and medically important fungal genus Aspergillus.</title>
        <authorList>
            <person name="de Vries R.P."/>
            <person name="Riley R."/>
            <person name="Wiebenga A."/>
            <person name="Aguilar-Osorio G."/>
            <person name="Amillis S."/>
            <person name="Uchima C.A."/>
            <person name="Anderluh G."/>
            <person name="Asadollahi M."/>
            <person name="Askin M."/>
            <person name="Barry K."/>
            <person name="Battaglia E."/>
            <person name="Bayram O."/>
            <person name="Benocci T."/>
            <person name="Braus-Stromeyer S.A."/>
            <person name="Caldana C."/>
            <person name="Canovas D."/>
            <person name="Cerqueira G.C."/>
            <person name="Chen F."/>
            <person name="Chen W."/>
            <person name="Choi C."/>
            <person name="Clum A."/>
            <person name="Dos Santos R.A."/>
            <person name="Damasio A.R."/>
            <person name="Diallinas G."/>
            <person name="Emri T."/>
            <person name="Fekete E."/>
            <person name="Flipphi M."/>
            <person name="Freyberg S."/>
            <person name="Gallo A."/>
            <person name="Gournas C."/>
            <person name="Habgood R."/>
            <person name="Hainaut M."/>
            <person name="Harispe M.L."/>
            <person name="Henrissat B."/>
            <person name="Hilden K.S."/>
            <person name="Hope R."/>
            <person name="Hossain A."/>
            <person name="Karabika E."/>
            <person name="Karaffa L."/>
            <person name="Karanyi Z."/>
            <person name="Krasevec N."/>
            <person name="Kuo A."/>
            <person name="Kusch H."/>
            <person name="LaButti K."/>
            <person name="Lagendijk E.L."/>
            <person name="Lapidus A."/>
            <person name="Levasseur A."/>
            <person name="Lindquist E."/>
            <person name="Lipzen A."/>
            <person name="Logrieco A.F."/>
            <person name="MacCabe A."/>
            <person name="Maekelae M.R."/>
            <person name="Malavazi I."/>
            <person name="Melin P."/>
            <person name="Meyer V."/>
            <person name="Mielnichuk N."/>
            <person name="Miskei M."/>
            <person name="Molnar A.P."/>
            <person name="Mule G."/>
            <person name="Ngan C.Y."/>
            <person name="Orejas M."/>
            <person name="Orosz E."/>
            <person name="Ouedraogo J.P."/>
            <person name="Overkamp K.M."/>
            <person name="Park H.-S."/>
            <person name="Perrone G."/>
            <person name="Piumi F."/>
            <person name="Punt P.J."/>
            <person name="Ram A.F."/>
            <person name="Ramon A."/>
            <person name="Rauscher S."/>
            <person name="Record E."/>
            <person name="Riano-Pachon D.M."/>
            <person name="Robert V."/>
            <person name="Roehrig J."/>
            <person name="Ruller R."/>
            <person name="Salamov A."/>
            <person name="Salih N.S."/>
            <person name="Samson R.A."/>
            <person name="Sandor E."/>
            <person name="Sanguinetti M."/>
            <person name="Schuetze T."/>
            <person name="Sepcic K."/>
            <person name="Shelest E."/>
            <person name="Sherlock G."/>
            <person name="Sophianopoulou V."/>
            <person name="Squina F.M."/>
            <person name="Sun H."/>
            <person name="Susca A."/>
            <person name="Todd R.B."/>
            <person name="Tsang A."/>
            <person name="Unkles S.E."/>
            <person name="van de Wiele N."/>
            <person name="van Rossen-Uffink D."/>
            <person name="Oliveira J.V."/>
            <person name="Vesth T.C."/>
            <person name="Visser J."/>
            <person name="Yu J.-H."/>
            <person name="Zhou M."/>
            <person name="Andersen M.R."/>
            <person name="Archer D.B."/>
            <person name="Baker S.E."/>
            <person name="Benoit I."/>
            <person name="Brakhage A.A."/>
            <person name="Braus G.H."/>
            <person name="Fischer R."/>
            <person name="Frisvad J.C."/>
            <person name="Goldman G.H."/>
            <person name="Houbraken J."/>
            <person name="Oakley B."/>
            <person name="Pocsi I."/>
            <person name="Scazzocchio C."/>
            <person name="Seiboth B."/>
            <person name="vanKuyk P.A."/>
            <person name="Wortman J."/>
            <person name="Dyer P.S."/>
            <person name="Grigoriev I.V."/>
        </authorList>
    </citation>
    <scope>NUCLEOTIDE SEQUENCE [LARGE SCALE GENOMIC DNA]</scope>
    <source>
        <strain evidence="3">CBS 506.65</strain>
    </source>
</reference>
<evidence type="ECO:0000313" key="3">
    <source>
        <dbReference type="Proteomes" id="UP000184188"/>
    </source>
</evidence>
<evidence type="ECO:0000256" key="1">
    <source>
        <dbReference type="ARBA" id="ARBA00007865"/>
    </source>
</evidence>
<dbReference type="RefSeq" id="XP_022579734.1">
    <property type="nucleotide sequence ID" value="XM_022725907.1"/>
</dbReference>
<evidence type="ECO:0008006" key="4">
    <source>
        <dbReference type="Google" id="ProtNLM"/>
    </source>
</evidence>
<organism evidence="2 3">
    <name type="scientific">Penicilliopsis zonata CBS 506.65</name>
    <dbReference type="NCBI Taxonomy" id="1073090"/>
    <lineage>
        <taxon>Eukaryota</taxon>
        <taxon>Fungi</taxon>
        <taxon>Dikarya</taxon>
        <taxon>Ascomycota</taxon>
        <taxon>Pezizomycotina</taxon>
        <taxon>Eurotiomycetes</taxon>
        <taxon>Eurotiomycetidae</taxon>
        <taxon>Eurotiales</taxon>
        <taxon>Aspergillaceae</taxon>
        <taxon>Penicilliopsis</taxon>
    </lineage>
</organism>
<gene>
    <name evidence="2" type="ORF">ASPZODRAFT_152926</name>
</gene>
<name>A0A1L9SDQ8_9EURO</name>
<accession>A0A1L9SDQ8</accession>
<proteinExistence type="inferred from homology"/>
<dbReference type="PANTHER" id="PTHR34861:SF10">
    <property type="entry name" value="CYCLASE"/>
    <property type="match status" value="1"/>
</dbReference>
<dbReference type="EMBL" id="KV878345">
    <property type="protein sequence ID" value="OJJ45224.1"/>
    <property type="molecule type" value="Genomic_DNA"/>
</dbReference>
<dbReference type="OrthoDB" id="5396at2759"/>
<protein>
    <recommendedName>
        <fullName evidence="4">Cyclase</fullName>
    </recommendedName>
</protein>
<dbReference type="GO" id="GO:0004061">
    <property type="term" value="F:arylformamidase activity"/>
    <property type="evidence" value="ECO:0007669"/>
    <property type="project" value="InterPro"/>
</dbReference>
<dbReference type="PANTHER" id="PTHR34861">
    <property type="match status" value="1"/>
</dbReference>
<dbReference type="VEuPathDB" id="FungiDB:ASPZODRAFT_152926"/>
<comment type="similarity">
    <text evidence="1">Belongs to the Cyclase 1 superfamily.</text>
</comment>
<dbReference type="InterPro" id="IPR007325">
    <property type="entry name" value="KFase/CYL"/>
</dbReference>